<accession>A0A3M7SH39</accession>
<proteinExistence type="predicted"/>
<dbReference type="Proteomes" id="UP000276133">
    <property type="component" value="Unassembled WGS sequence"/>
</dbReference>
<evidence type="ECO:0000313" key="2">
    <source>
        <dbReference type="Proteomes" id="UP000276133"/>
    </source>
</evidence>
<reference evidence="1 2" key="1">
    <citation type="journal article" date="2018" name="Sci. Rep.">
        <title>Genomic signatures of local adaptation to the degree of environmental predictability in rotifers.</title>
        <authorList>
            <person name="Franch-Gras L."/>
            <person name="Hahn C."/>
            <person name="Garcia-Roger E.M."/>
            <person name="Carmona M.J."/>
            <person name="Serra M."/>
            <person name="Gomez A."/>
        </authorList>
    </citation>
    <scope>NUCLEOTIDE SEQUENCE [LARGE SCALE GENOMIC DNA]</scope>
    <source>
        <strain evidence="1">HYR1</strain>
    </source>
</reference>
<organism evidence="1 2">
    <name type="scientific">Brachionus plicatilis</name>
    <name type="common">Marine rotifer</name>
    <name type="synonym">Brachionus muelleri</name>
    <dbReference type="NCBI Taxonomy" id="10195"/>
    <lineage>
        <taxon>Eukaryota</taxon>
        <taxon>Metazoa</taxon>
        <taxon>Spiralia</taxon>
        <taxon>Gnathifera</taxon>
        <taxon>Rotifera</taxon>
        <taxon>Eurotatoria</taxon>
        <taxon>Monogononta</taxon>
        <taxon>Pseudotrocha</taxon>
        <taxon>Ploima</taxon>
        <taxon>Brachionidae</taxon>
        <taxon>Brachionus</taxon>
    </lineage>
</organism>
<evidence type="ECO:0000313" key="1">
    <source>
        <dbReference type="EMBL" id="RNA35082.1"/>
    </source>
</evidence>
<dbReference type="EMBL" id="REGN01001376">
    <property type="protein sequence ID" value="RNA35082.1"/>
    <property type="molecule type" value="Genomic_DNA"/>
</dbReference>
<name>A0A3M7SH39_BRAPC</name>
<protein>
    <submittedName>
        <fullName evidence="1">Uncharacterized protein</fullName>
    </submittedName>
</protein>
<comment type="caution">
    <text evidence="1">The sequence shown here is derived from an EMBL/GenBank/DDBJ whole genome shotgun (WGS) entry which is preliminary data.</text>
</comment>
<dbReference type="AlphaFoldDB" id="A0A3M7SH39"/>
<sequence>MSNENNGLFDAKKSNFLKEIRNYCNGKERANFRNFSFYYQSFRFIHFQFLNISIHFEKS</sequence>
<gene>
    <name evidence="1" type="ORF">BpHYR1_051937</name>
</gene>
<keyword evidence="2" id="KW-1185">Reference proteome</keyword>